<dbReference type="InterPro" id="IPR029063">
    <property type="entry name" value="SAM-dependent_MTases_sf"/>
</dbReference>
<dbReference type="InterPro" id="IPR006935">
    <property type="entry name" value="Helicase/UvrB_N"/>
</dbReference>
<organism evidence="3 4">
    <name type="scientific">Tautonia plasticadhaerens</name>
    <dbReference type="NCBI Taxonomy" id="2527974"/>
    <lineage>
        <taxon>Bacteria</taxon>
        <taxon>Pseudomonadati</taxon>
        <taxon>Planctomycetota</taxon>
        <taxon>Planctomycetia</taxon>
        <taxon>Isosphaerales</taxon>
        <taxon>Isosphaeraceae</taxon>
        <taxon>Tautonia</taxon>
    </lineage>
</organism>
<name>A0A518GYM4_9BACT</name>
<dbReference type="InterPro" id="IPR014001">
    <property type="entry name" value="Helicase_ATP-bd"/>
</dbReference>
<dbReference type="GO" id="GO:0005524">
    <property type="term" value="F:ATP binding"/>
    <property type="evidence" value="ECO:0007669"/>
    <property type="project" value="InterPro"/>
</dbReference>
<keyword evidence="4" id="KW-1185">Reference proteome</keyword>
<dbReference type="GO" id="GO:0008168">
    <property type="term" value="F:methyltransferase activity"/>
    <property type="evidence" value="ECO:0007669"/>
    <property type="project" value="InterPro"/>
</dbReference>
<feature type="region of interest" description="Disordered" evidence="1">
    <location>
        <begin position="1"/>
        <end position="29"/>
    </location>
</feature>
<dbReference type="Gene3D" id="3.40.50.300">
    <property type="entry name" value="P-loop containing nucleotide triphosphate hydrolases"/>
    <property type="match status" value="2"/>
</dbReference>
<dbReference type="PANTHER" id="PTHR37317">
    <property type="entry name" value="BLR8090 PROTEIN"/>
    <property type="match status" value="1"/>
</dbReference>
<evidence type="ECO:0000259" key="2">
    <source>
        <dbReference type="PROSITE" id="PS51192"/>
    </source>
</evidence>
<sequence length="1336" mass="146262">MRRIGVSGEVGSPETKVGPRVLRTPPGPGNAKLYESLTPMSIVPRRTLPLSITHPQLVAEWHPERNGDLTPEHLTAGSNRKVWWRCLRDPAHEWEAQVNNRTHGGQQCPHCANRRVSEANSLATLYPEVAAQWHPTANGDLRPEAIIAGSNTVVTWACPAGPDHVWRTRVVERTTGGKGCPFCAGRRASVTNSLASLFPALAAEWHPERNGDLTPDGVVAGSHRKAWWRCSKDPEHVWQATVVDRTTRGIGCPNCGGRVATATNSLAGQFPAVAAEWHPTRNGGLTPDRVLPRAGTKVWWTCPEGPDHEWEATVANRTSGRTGCPCCAGRHASVTNSLATLHPDLAAQWHPEKNGDLTPDRVVAGSNTPAWWTCPEGPDHEWRASPANRTKLGRGCPCCAGQRASADNSLATRYPEVAHGWHPTRNGDLTPDRVAAGSTRRAWWRCSKDPSHEWEAMIYTRTLGDSGCPTCKKGWTVGAIRGLVASLVEHLSAFTPAELYLLFQQNGLIGSTGKGKAFADALATGRFPADELGKFVRSEPSLVDEFLADPTRSLGDGEPEDEDGEARALAVLPEGSIDGTDGPAATSEAEGLPTIETSRVLAALDHAVVSSADAEAVEFLVASGVAKLWAHAFLDEDEAVAQAEDFHGGAFAERVKGRFLDEHRRARNLAIPEGYAFALDGRPVAPNLMQRLVAVQVRDDRRVGNWSGTGAGKTLSAVLASRAAGCRTTVVCCPNAVVEGWRDVIIAAFPGSLVAIKTFEPGWPAGDQGRPRYLVLNYEMLQQPDSAARVGDLIGRGPIDLVIIDEVHFAKQRAAEDMTLRRRNLFALMSLAAEDNPGLRVLGMSATPVINNLQEGRSLVELVTGAEHAELETRATLPNCMRLHQRLTTLGIRWMPRCDAVYQQVEVPVDCSAYLDEIRALGRKNGNPLSLEQVLTRARMPVIRAQVRPKTLIYTHYVQGIDRLLYDALAADGWRVGFYTGDDKSGLEGFVSGDVDVLIGSAAIGVGVDGLQRVCNRLIVAVLPWTGADFEQLKGRVFRQGQRQGSVTMVLPITYAEVGGQRWSWCESRLNRLRFKKSLADAAVDGVVPEEPLRTPAQAYQDVMGWLDRLDSGQVEAITRTPIRVPLPPTDETGVRRRRHGDFTKMNQVWGRMASDALHRRLQADPGEWAHYHAMYRAAREDWAIVPAEELIRWCRRRSGYVIGDFGCGEAMLANALSDLHVVHSFDHVAIDDSVVACDMAHVPLEDESLDLAVFSLSLMGADPTGYLREAHRTLKLDGELHVVEPTSRFTDRDRFTRDLTRLGFDVVRVEDWWKFTHIRALKTDGTPQDGAAITF</sequence>
<dbReference type="GO" id="GO:0016787">
    <property type="term" value="F:hydrolase activity"/>
    <property type="evidence" value="ECO:0007669"/>
    <property type="project" value="InterPro"/>
</dbReference>
<dbReference type="Proteomes" id="UP000317835">
    <property type="component" value="Chromosome"/>
</dbReference>
<dbReference type="Pfam" id="PF05148">
    <property type="entry name" value="Methyltransf_8"/>
    <property type="match status" value="1"/>
</dbReference>
<dbReference type="SUPFAM" id="SSF53335">
    <property type="entry name" value="S-adenosyl-L-methionine-dependent methyltransferases"/>
    <property type="match status" value="1"/>
</dbReference>
<proteinExistence type="predicted"/>
<dbReference type="SUPFAM" id="SSF52540">
    <property type="entry name" value="P-loop containing nucleoside triphosphate hydrolases"/>
    <property type="match status" value="1"/>
</dbReference>
<dbReference type="PANTHER" id="PTHR37317:SF1">
    <property type="entry name" value="ZINC-RIBBON DOMAIN-CONTAINING PROTEIN-RELATED"/>
    <property type="match status" value="1"/>
</dbReference>
<evidence type="ECO:0000256" key="1">
    <source>
        <dbReference type="SAM" id="MobiDB-lite"/>
    </source>
</evidence>
<dbReference type="GO" id="GO:0003677">
    <property type="term" value="F:DNA binding"/>
    <property type="evidence" value="ECO:0007669"/>
    <property type="project" value="InterPro"/>
</dbReference>
<dbReference type="PROSITE" id="PS51192">
    <property type="entry name" value="HELICASE_ATP_BIND_1"/>
    <property type="match status" value="1"/>
</dbReference>
<dbReference type="KEGG" id="tpla:ElP_15750"/>
<protein>
    <recommendedName>
        <fullName evidence="2">Helicase ATP-binding domain-containing protein</fullName>
    </recommendedName>
</protein>
<feature type="domain" description="Helicase ATP-binding" evidence="2">
    <location>
        <begin position="694"/>
        <end position="866"/>
    </location>
</feature>
<dbReference type="EMBL" id="CP036426">
    <property type="protein sequence ID" value="QDV33698.1"/>
    <property type="molecule type" value="Genomic_DNA"/>
</dbReference>
<evidence type="ECO:0000313" key="3">
    <source>
        <dbReference type="EMBL" id="QDV33698.1"/>
    </source>
</evidence>
<reference evidence="3 4" key="1">
    <citation type="submission" date="2019-02" db="EMBL/GenBank/DDBJ databases">
        <title>Deep-cultivation of Planctomycetes and their phenomic and genomic characterization uncovers novel biology.</title>
        <authorList>
            <person name="Wiegand S."/>
            <person name="Jogler M."/>
            <person name="Boedeker C."/>
            <person name="Pinto D."/>
            <person name="Vollmers J."/>
            <person name="Rivas-Marin E."/>
            <person name="Kohn T."/>
            <person name="Peeters S.H."/>
            <person name="Heuer A."/>
            <person name="Rast P."/>
            <person name="Oberbeckmann S."/>
            <person name="Bunk B."/>
            <person name="Jeske O."/>
            <person name="Meyerdierks A."/>
            <person name="Storesund J.E."/>
            <person name="Kallscheuer N."/>
            <person name="Luecker S."/>
            <person name="Lage O.M."/>
            <person name="Pohl T."/>
            <person name="Merkel B.J."/>
            <person name="Hornburger P."/>
            <person name="Mueller R.-W."/>
            <person name="Bruemmer F."/>
            <person name="Labrenz M."/>
            <person name="Spormann A.M."/>
            <person name="Op den Camp H."/>
            <person name="Overmann J."/>
            <person name="Amann R."/>
            <person name="Jetten M.S.M."/>
            <person name="Mascher T."/>
            <person name="Medema M.H."/>
            <person name="Devos D.P."/>
            <person name="Kaster A.-K."/>
            <person name="Ovreas L."/>
            <person name="Rohde M."/>
            <person name="Galperin M.Y."/>
            <person name="Jogler C."/>
        </authorList>
    </citation>
    <scope>NUCLEOTIDE SEQUENCE [LARGE SCALE GENOMIC DNA]</scope>
    <source>
        <strain evidence="3 4">ElP</strain>
    </source>
</reference>
<dbReference type="InterPro" id="IPR027417">
    <property type="entry name" value="P-loop_NTPase"/>
</dbReference>
<dbReference type="SMART" id="SM00487">
    <property type="entry name" value="DEXDc"/>
    <property type="match status" value="1"/>
</dbReference>
<accession>A0A518GYM4</accession>
<dbReference type="InterPro" id="IPR025487">
    <property type="entry name" value="DUF4379"/>
</dbReference>
<gene>
    <name evidence="3" type="ORF">ElP_15750</name>
</gene>
<dbReference type="Pfam" id="PF14311">
    <property type="entry name" value="DUF4379"/>
    <property type="match status" value="6"/>
</dbReference>
<dbReference type="Gene3D" id="3.40.50.150">
    <property type="entry name" value="Vaccinia Virus protein VP39"/>
    <property type="match status" value="1"/>
</dbReference>
<dbReference type="Pfam" id="PF04851">
    <property type="entry name" value="ResIII"/>
    <property type="match status" value="1"/>
</dbReference>
<evidence type="ECO:0000313" key="4">
    <source>
        <dbReference type="Proteomes" id="UP000317835"/>
    </source>
</evidence>
<dbReference type="InterPro" id="IPR007823">
    <property type="entry name" value="RRP8"/>
</dbReference>